<gene>
    <name evidence="1" type="ORF">M0L20_13745</name>
</gene>
<evidence type="ECO:0000313" key="2">
    <source>
        <dbReference type="Proteomes" id="UP001202180"/>
    </source>
</evidence>
<protein>
    <submittedName>
        <fullName evidence="1">YfjI family protein</fullName>
    </submittedName>
</protein>
<proteinExistence type="predicted"/>
<dbReference type="InterPro" id="IPR025048">
    <property type="entry name" value="DUF3987"/>
</dbReference>
<organism evidence="1 2">
    <name type="scientific">Spirosoma liriopis</name>
    <dbReference type="NCBI Taxonomy" id="2937440"/>
    <lineage>
        <taxon>Bacteria</taxon>
        <taxon>Pseudomonadati</taxon>
        <taxon>Bacteroidota</taxon>
        <taxon>Cytophagia</taxon>
        <taxon>Cytophagales</taxon>
        <taxon>Cytophagaceae</taxon>
        <taxon>Spirosoma</taxon>
    </lineage>
</organism>
<dbReference type="EMBL" id="JALPRF010000002">
    <property type="protein sequence ID" value="MCK8492926.1"/>
    <property type="molecule type" value="Genomic_DNA"/>
</dbReference>
<evidence type="ECO:0000313" key="1">
    <source>
        <dbReference type="EMBL" id="MCK8492926.1"/>
    </source>
</evidence>
<keyword evidence="2" id="KW-1185">Reference proteome</keyword>
<reference evidence="1 2" key="1">
    <citation type="submission" date="2022-04" db="EMBL/GenBank/DDBJ databases">
        <title>Spirosoma sp. strain RP8 genome sequencing and assembly.</title>
        <authorList>
            <person name="Jung Y."/>
        </authorList>
    </citation>
    <scope>NUCLEOTIDE SEQUENCE [LARGE SCALE GENOMIC DNA]</scope>
    <source>
        <strain evidence="1 2">RP8</strain>
    </source>
</reference>
<dbReference type="RefSeq" id="WP_248477518.1">
    <property type="nucleotide sequence ID" value="NZ_JALPRF010000002.1"/>
</dbReference>
<name>A0ABT0HL79_9BACT</name>
<dbReference type="Pfam" id="PF13148">
    <property type="entry name" value="DUF3987"/>
    <property type="match status" value="1"/>
</dbReference>
<accession>A0ABT0HL79</accession>
<dbReference type="Proteomes" id="UP001202180">
    <property type="component" value="Unassembled WGS sequence"/>
</dbReference>
<sequence length="475" mass="54228">MKTYQPFQPFQSKLPALETSPYAAVLTDDDLDAETKKRRKSLQFPLHVFPQPIQPLIAGLVGDLKGERAFIGLTLLQAGSIAIGSALRASTGSWEVGLSMWGASVGISSSGKSMVQGVLMKPFYKMQEKFDRDYYDSLEARSNKSPDDELDELTSSSSEYVPMKVVIVQDITFEALVKDVFGHNFKGIARYEDELVKWLDDMERYKSGASEASFWTGGWSPTTSFRLQRTGGKLTIVNRDHWCASVIGSTQPNILYRFFEKNRLETGFVFRFLWAFAEKDQAISPNLSFRLDDSIISPYNNMIKRLYEELAMDYREDTAQVYKLNPQAIKYFQHWQDTQTKKVNDIDSIQERGVQAGLLGKIKEYGLRMSLILKMMHSTFTEPNLRKAGWIDEEDVARALLCCDYFLQSGFEAYQTAKQKMIVPPQVLEFASLLRSFNYSQKDLAAHLDVSKQAINKRYKDYLEKYPGAFNAKNY</sequence>
<comment type="caution">
    <text evidence="1">The sequence shown here is derived from an EMBL/GenBank/DDBJ whole genome shotgun (WGS) entry which is preliminary data.</text>
</comment>